<keyword evidence="4" id="KW-1185">Reference proteome</keyword>
<keyword evidence="2" id="KW-0812">Transmembrane</keyword>
<reference evidence="3 4" key="1">
    <citation type="journal article" date="2021" name="Int. J. Syst. Evol. Microbiol.">
        <title>Reticulibacter mediterranei gen. nov., sp. nov., within the new family Reticulibacteraceae fam. nov., and Ktedonospora formicarum gen. nov., sp. nov., Ktedonobacter robiniae sp. nov., Dictyobacter formicarum sp. nov. and Dictyobacter arantiisoli sp. nov., belonging to the class Ktedonobacteria.</title>
        <authorList>
            <person name="Yabe S."/>
            <person name="Zheng Y."/>
            <person name="Wang C.M."/>
            <person name="Sakai Y."/>
            <person name="Abe K."/>
            <person name="Yokota A."/>
            <person name="Donadio S."/>
            <person name="Cavaletti L."/>
            <person name="Monciardini P."/>
        </authorList>
    </citation>
    <scope>NUCLEOTIDE SEQUENCE [LARGE SCALE GENOMIC DNA]</scope>
    <source>
        <strain evidence="3 4">SOSP1-30</strain>
    </source>
</reference>
<evidence type="ECO:0000313" key="3">
    <source>
        <dbReference type="EMBL" id="GHO53177.1"/>
    </source>
</evidence>
<proteinExistence type="predicted"/>
<protein>
    <recommendedName>
        <fullName evidence="5">Mannosyl-glycoprotein endo-beta-N-acetylglucosamidase-like domain-containing protein</fullName>
    </recommendedName>
</protein>
<name>A0ABQ3UKH5_9CHLR</name>
<keyword evidence="2" id="KW-1133">Transmembrane helix</keyword>
<evidence type="ECO:0000256" key="2">
    <source>
        <dbReference type="SAM" id="Phobius"/>
    </source>
</evidence>
<sequence length="344" mass="38058">MASGNYARKRSPRQPVDTTSPIPARATRQLPAVQQHPFDDEDILTESLPPRTRPTPTTTTAIRRTTAEARRQTSEFRRAATPALRSARPLQPNRSTTHRPASKRRYQVIDDYAPHPLHRHRRWLNPLVYSSLIGVVFLALLLWAAIAQRPGAPVLLPNWGGQVYNIQVGADKAGTWESPKPAPPKVPVPTGPYSILGKPTVTADFINKVLANAGSPAAGKGQAMYDLGVQYGIDPVFGLAFFQHESTFGKNGEARTTMSLGNLRCIPDHECIDQDRGGYAKFNGWEDGFRSWYALMRNLYVAQWGRSTIDTIIPKYAPSADNNNEAAYIASVKHAVDNWRAGNI</sequence>
<evidence type="ECO:0008006" key="5">
    <source>
        <dbReference type="Google" id="ProtNLM"/>
    </source>
</evidence>
<evidence type="ECO:0000313" key="4">
    <source>
        <dbReference type="Proteomes" id="UP000654345"/>
    </source>
</evidence>
<feature type="region of interest" description="Disordered" evidence="1">
    <location>
        <begin position="1"/>
        <end position="59"/>
    </location>
</feature>
<feature type="transmembrane region" description="Helical" evidence="2">
    <location>
        <begin position="127"/>
        <end position="146"/>
    </location>
</feature>
<dbReference type="EMBL" id="BNJG01000001">
    <property type="protein sequence ID" value="GHO53177.1"/>
    <property type="molecule type" value="Genomic_DNA"/>
</dbReference>
<dbReference type="RefSeq" id="WP_201370011.1">
    <property type="nucleotide sequence ID" value="NZ_BNJG01000001.1"/>
</dbReference>
<evidence type="ECO:0000256" key="1">
    <source>
        <dbReference type="SAM" id="MobiDB-lite"/>
    </source>
</evidence>
<gene>
    <name evidence="3" type="ORF">KSB_16520</name>
</gene>
<dbReference type="Proteomes" id="UP000654345">
    <property type="component" value="Unassembled WGS sequence"/>
</dbReference>
<accession>A0ABQ3UKH5</accession>
<comment type="caution">
    <text evidence="3">The sequence shown here is derived from an EMBL/GenBank/DDBJ whole genome shotgun (WGS) entry which is preliminary data.</text>
</comment>
<keyword evidence="2" id="KW-0472">Membrane</keyword>
<organism evidence="3 4">
    <name type="scientific">Ktedonobacter robiniae</name>
    <dbReference type="NCBI Taxonomy" id="2778365"/>
    <lineage>
        <taxon>Bacteria</taxon>
        <taxon>Bacillati</taxon>
        <taxon>Chloroflexota</taxon>
        <taxon>Ktedonobacteria</taxon>
        <taxon>Ktedonobacterales</taxon>
        <taxon>Ktedonobacteraceae</taxon>
        <taxon>Ktedonobacter</taxon>
    </lineage>
</organism>